<feature type="chain" id="PRO_5010545266" description="Lipoprotein" evidence="2">
    <location>
        <begin position="23"/>
        <end position="280"/>
    </location>
</feature>
<feature type="compositionally biased region" description="Low complexity" evidence="1">
    <location>
        <begin position="52"/>
        <end position="66"/>
    </location>
</feature>
<keyword evidence="4" id="KW-1185">Reference proteome</keyword>
<evidence type="ECO:0000313" key="3">
    <source>
        <dbReference type="EMBL" id="SJZ96556.1"/>
    </source>
</evidence>
<sequence>MRKKLLVVGLAVSMLAAMTACGKDKETSSKPVASGDSSEATISLFGDKTEEASSSEATSASTAEATTENKDASSETGSTEATTQAGDSGNTAEASGFDIGAVDGQKYVNKAFGFAAEFPDDWTLYDKERIAKENSITAEEVTNEKFLEKMKSFGQPKMFGADNSLSGKFNTVLMLSAERKAYFGNFDGPSKEFYEPQVTQFEQTYKNMGYTDVAVNIKDAKFIGQDVIAIDIDCTYAGQTMFQRIFTYGDGDYVLMIAVAGKDEAEVNDILGYFSAYQGQ</sequence>
<protein>
    <recommendedName>
        <fullName evidence="5">Lipoprotein</fullName>
    </recommendedName>
</protein>
<feature type="compositionally biased region" description="Low complexity" evidence="1">
    <location>
        <begin position="74"/>
        <end position="86"/>
    </location>
</feature>
<dbReference type="Proteomes" id="UP000189857">
    <property type="component" value="Unassembled WGS sequence"/>
</dbReference>
<evidence type="ECO:0000313" key="4">
    <source>
        <dbReference type="Proteomes" id="UP000189857"/>
    </source>
</evidence>
<accession>A0A1T4PYZ2</accession>
<proteinExistence type="predicted"/>
<evidence type="ECO:0000256" key="2">
    <source>
        <dbReference type="SAM" id="SignalP"/>
    </source>
</evidence>
<feature type="region of interest" description="Disordered" evidence="1">
    <location>
        <begin position="23"/>
        <end position="92"/>
    </location>
</feature>
<reference evidence="3 4" key="1">
    <citation type="submission" date="2017-02" db="EMBL/GenBank/DDBJ databases">
        <authorList>
            <person name="Peterson S.W."/>
        </authorList>
    </citation>
    <scope>NUCLEOTIDE SEQUENCE [LARGE SCALE GENOMIC DNA]</scope>
    <source>
        <strain evidence="3 4">ATCC 17233</strain>
    </source>
</reference>
<organism evidence="3 4">
    <name type="scientific">Eubacterium ruminantium</name>
    <dbReference type="NCBI Taxonomy" id="42322"/>
    <lineage>
        <taxon>Bacteria</taxon>
        <taxon>Bacillati</taxon>
        <taxon>Bacillota</taxon>
        <taxon>Clostridia</taxon>
        <taxon>Eubacteriales</taxon>
        <taxon>Eubacteriaceae</taxon>
        <taxon>Eubacterium</taxon>
    </lineage>
</organism>
<dbReference type="EMBL" id="FUXA01000015">
    <property type="protein sequence ID" value="SJZ96556.1"/>
    <property type="molecule type" value="Genomic_DNA"/>
</dbReference>
<feature type="compositionally biased region" description="Polar residues" evidence="1">
    <location>
        <begin position="29"/>
        <end position="41"/>
    </location>
</feature>
<keyword evidence="2" id="KW-0732">Signal</keyword>
<dbReference type="OrthoDB" id="2038903at2"/>
<dbReference type="PROSITE" id="PS51257">
    <property type="entry name" value="PROKAR_LIPOPROTEIN"/>
    <property type="match status" value="1"/>
</dbReference>
<name>A0A1T4PYZ2_9FIRM</name>
<dbReference type="RefSeq" id="WP_078787980.1">
    <property type="nucleotide sequence ID" value="NZ_FMTO01000015.1"/>
</dbReference>
<evidence type="ECO:0000256" key="1">
    <source>
        <dbReference type="SAM" id="MobiDB-lite"/>
    </source>
</evidence>
<evidence type="ECO:0008006" key="5">
    <source>
        <dbReference type="Google" id="ProtNLM"/>
    </source>
</evidence>
<feature type="signal peptide" evidence="2">
    <location>
        <begin position="1"/>
        <end position="22"/>
    </location>
</feature>
<dbReference type="AlphaFoldDB" id="A0A1T4PYZ2"/>
<gene>
    <name evidence="3" type="ORF">SAMN02745110_02185</name>
</gene>